<dbReference type="EMBL" id="CP024988">
    <property type="protein sequence ID" value="AWT27445.1"/>
    <property type="molecule type" value="Genomic_DNA"/>
</dbReference>
<comment type="similarity">
    <text evidence="1">Belongs to the PspA/Vipp/IM30 family.</text>
</comment>
<dbReference type="Proteomes" id="UP000247696">
    <property type="component" value="Chromosome"/>
</dbReference>
<keyword evidence="5" id="KW-1185">Reference proteome</keyword>
<dbReference type="Pfam" id="PF04012">
    <property type="entry name" value="PspA_IM30"/>
    <property type="match status" value="1"/>
</dbReference>
<dbReference type="OrthoDB" id="3542619at2"/>
<feature type="region of interest" description="Disordered" evidence="3">
    <location>
        <begin position="234"/>
        <end position="302"/>
    </location>
</feature>
<evidence type="ECO:0000256" key="3">
    <source>
        <dbReference type="SAM" id="MobiDB-lite"/>
    </source>
</evidence>
<accession>A0A2Z3YPQ4</accession>
<dbReference type="KEGG" id="cpre:Csp1_27020"/>
<dbReference type="InterPro" id="IPR007157">
    <property type="entry name" value="PspA_VIPP1"/>
</dbReference>
<keyword evidence="2" id="KW-0175">Coiled coil</keyword>
<evidence type="ECO:0000256" key="2">
    <source>
        <dbReference type="SAM" id="Coils"/>
    </source>
</evidence>
<sequence length="302" mass="32276">MANPFSKGWKYLMQSLDMKIDENADPKVQIQQATEAARKQHQQITDSAAKIIGNRNQLEMQLDRLVKDREALESNTRTAISQADAATSAGDTAKATELANTAEIFATQLVTVEQQIEQTKQLHTQAVQAAEQARHQQEQSATRLQEQLAQIDQLRAQVDQAKMQEASSQAMQSMQGIQADDSVPTLDGVRARIEARYANALGAQELFENSAASRMAEIEQSGRDSAAASRLEQIRAEMAGTAESAASGRSAVTGGETRAAVEAAPEATGPGVVDTEAEDAAGEDAPGADTPVTDAPGEKTTR</sequence>
<dbReference type="AlphaFoldDB" id="A0A2Z3YPQ4"/>
<dbReference type="RefSeq" id="WP_110482334.1">
    <property type="nucleotide sequence ID" value="NZ_CP024988.1"/>
</dbReference>
<evidence type="ECO:0000256" key="1">
    <source>
        <dbReference type="ARBA" id="ARBA00043985"/>
    </source>
</evidence>
<reference evidence="5" key="1">
    <citation type="submission" date="2017-11" db="EMBL/GenBank/DDBJ databases">
        <title>Otitis media/interna in a cat caused by the recently described species Corynebacterium provencense.</title>
        <authorList>
            <person name="Kittl S."/>
            <person name="Brodard I."/>
            <person name="Rychener L."/>
            <person name="Jores J."/>
            <person name="Roosje P."/>
            <person name="Gobeli Brawand S."/>
        </authorList>
    </citation>
    <scope>NUCLEOTIDE SEQUENCE [LARGE SCALE GENOMIC DNA]</scope>
    <source>
        <strain evidence="5">17KM38</strain>
    </source>
</reference>
<feature type="coiled-coil region" evidence="2">
    <location>
        <begin position="127"/>
        <end position="171"/>
    </location>
</feature>
<evidence type="ECO:0000313" key="5">
    <source>
        <dbReference type="Proteomes" id="UP000247696"/>
    </source>
</evidence>
<protein>
    <submittedName>
        <fullName evidence="4">35 kDa protein</fullName>
    </submittedName>
</protein>
<evidence type="ECO:0000313" key="4">
    <source>
        <dbReference type="EMBL" id="AWT27445.1"/>
    </source>
</evidence>
<dbReference type="STRING" id="1737425.GCA_900049755_01724"/>
<proteinExistence type="inferred from homology"/>
<name>A0A2Z3YPQ4_9CORY</name>
<gene>
    <name evidence="4" type="ORF">Csp1_27020</name>
</gene>
<organism evidence="4 5">
    <name type="scientific">Corynebacterium provencense</name>
    <dbReference type="NCBI Taxonomy" id="1737425"/>
    <lineage>
        <taxon>Bacteria</taxon>
        <taxon>Bacillati</taxon>
        <taxon>Actinomycetota</taxon>
        <taxon>Actinomycetes</taxon>
        <taxon>Mycobacteriales</taxon>
        <taxon>Corynebacteriaceae</taxon>
        <taxon>Corynebacterium</taxon>
    </lineage>
</organism>